<evidence type="ECO:0000256" key="1">
    <source>
        <dbReference type="SAM" id="MobiDB-lite"/>
    </source>
</evidence>
<protein>
    <submittedName>
        <fullName evidence="2">Protein 33K.2 putative variant 2</fullName>
    </submittedName>
</protein>
<dbReference type="Proteomes" id="UP000201673">
    <property type="component" value="Segment"/>
</dbReference>
<feature type="compositionally biased region" description="Low complexity" evidence="1">
    <location>
        <begin position="134"/>
        <end position="146"/>
    </location>
</feature>
<dbReference type="GeneID" id="29997544"/>
<evidence type="ECO:0000313" key="3">
    <source>
        <dbReference type="Proteomes" id="UP000201673"/>
    </source>
</evidence>
<keyword evidence="3" id="KW-1185">Reference proteome</keyword>
<feature type="compositionally biased region" description="Basic residues" evidence="1">
    <location>
        <begin position="109"/>
        <end position="123"/>
    </location>
</feature>
<dbReference type="KEGG" id="vg:29997528"/>
<gene>
    <name evidence="2" type="primary">p33K.2</name>
</gene>
<feature type="compositionally biased region" description="Acidic residues" evidence="1">
    <location>
        <begin position="87"/>
        <end position="96"/>
    </location>
</feature>
<accession>A0A1D8QM95</accession>
<proteinExistence type="predicted"/>
<sequence>MSEREHVASRGAAKAYQPLQPVSEEEYKRRRALLELYGLKPETGQVMAQAMLGLKTFATEKGDAHRTMEEEEEDIDGESLGSQDSVLEGETEDEMEKAELVEKETNIQSKKKSNHPMSQKRKSKTEVKNRGKYRSWAPARPASTRSSSRKSAIKKVREIASAETDETLAIRSDILHTLVAIDQYAREHPGRKIAIRNRTRESITRQLHYEKNEDRLTRLQQDAHKLLDLWSSAN</sequence>
<evidence type="ECO:0000313" key="2">
    <source>
        <dbReference type="EMBL" id="AOW42072.1"/>
    </source>
</evidence>
<reference evidence="2 3" key="1">
    <citation type="journal article" date="2016" name="Virus Res.">
        <title>Identification of a novel aviadenovirus, designated pigeon adenovirus 2 in domestic pigeons (Columba livia).</title>
        <authorList>
            <person name="Teske L."/>
            <person name="Rubbenstroth D."/>
            <person name="Meixner M."/>
            <person name="Liere K."/>
            <person name="Bartels H."/>
            <person name="Rautenschlein S."/>
        </authorList>
    </citation>
    <scope>NUCLEOTIDE SEQUENCE [LARGE SCALE GENOMIC DNA]</scope>
    <source>
        <strain evidence="2">YPDS-Y-V1.A19.11-2013</strain>
    </source>
</reference>
<feature type="region of interest" description="Disordered" evidence="1">
    <location>
        <begin position="1"/>
        <end position="21"/>
    </location>
</feature>
<name>A0A1D8QM95_9ADEN</name>
<dbReference type="EMBL" id="KX121164">
    <property type="protein sequence ID" value="AOW42072.1"/>
    <property type="molecule type" value="Genomic_DNA"/>
</dbReference>
<feature type="region of interest" description="Disordered" evidence="1">
    <location>
        <begin position="61"/>
        <end position="151"/>
    </location>
</feature>
<organism evidence="2 3">
    <name type="scientific">Pigeon adenovirus 2</name>
    <dbReference type="NCBI Taxonomy" id="1907767"/>
    <lineage>
        <taxon>Viruses</taxon>
        <taxon>Varidnaviria</taxon>
        <taxon>Bamfordvirae</taxon>
        <taxon>Preplasmiviricota</taxon>
        <taxon>Polisuviricotina</taxon>
        <taxon>Pharingeaviricetes</taxon>
        <taxon>Rowavirales</taxon>
        <taxon>Adenoviridae</taxon>
        <taxon>Aviadenovirus</taxon>
        <taxon>Aviadenovirus columbidae</taxon>
        <taxon>Pigeon aviadenovirus B</taxon>
    </lineage>
</organism>
<dbReference type="OrthoDB" id="23378at10239"/>